<proteinExistence type="predicted"/>
<dbReference type="EMBL" id="MT141561">
    <property type="protein sequence ID" value="QJA66855.1"/>
    <property type="molecule type" value="Genomic_DNA"/>
</dbReference>
<reference evidence="1" key="1">
    <citation type="submission" date="2020-03" db="EMBL/GenBank/DDBJ databases">
        <title>The deep terrestrial virosphere.</title>
        <authorList>
            <person name="Holmfeldt K."/>
            <person name="Nilsson E."/>
            <person name="Simone D."/>
            <person name="Lopez-Fernandez M."/>
            <person name="Wu X."/>
            <person name="de Brujin I."/>
            <person name="Lundin D."/>
            <person name="Andersson A."/>
            <person name="Bertilsson S."/>
            <person name="Dopson M."/>
        </authorList>
    </citation>
    <scope>NUCLEOTIDE SEQUENCE</scope>
    <source>
        <strain evidence="2">MM415A00929</strain>
        <strain evidence="1">MM415B00326</strain>
    </source>
</reference>
<evidence type="ECO:0000313" key="1">
    <source>
        <dbReference type="EMBL" id="QJA66855.1"/>
    </source>
</evidence>
<sequence length="276" mass="30333">MVREIDGDVWYVTGEVFEAWGTGARTAADYDIALTDKLGGMFVGTMDTNIGAGQYYIVTHQQAGGSPADTDPAVWQEYGDWSGTIWIPATITAGDVWDELVADHTGETTFGGEVGGLDPNLTLVLADSNELQTDWTDGGRLDLLIDAIKYKTDLLTLLDTTVKDANDANNFTLTAGPDANSVYTWHIIMVEDADDSHYELRYIVDWEYDTDVSVRVQSPFTFTPAAGDVVHVIGTDYEAMFWRSLIDGPIYRINYTPGAGGTQYPGLTQWEDDEDP</sequence>
<evidence type="ECO:0000313" key="2">
    <source>
        <dbReference type="EMBL" id="QJA79221.1"/>
    </source>
</evidence>
<gene>
    <name evidence="2" type="ORF">MM415A00929_0013</name>
    <name evidence="1" type="ORF">MM415B00326_0055</name>
</gene>
<dbReference type="AlphaFoldDB" id="A0A6M3JCI9"/>
<protein>
    <submittedName>
        <fullName evidence="1">Uncharacterized protein</fullName>
    </submittedName>
</protein>
<organism evidence="1">
    <name type="scientific">viral metagenome</name>
    <dbReference type="NCBI Taxonomy" id="1070528"/>
    <lineage>
        <taxon>unclassified sequences</taxon>
        <taxon>metagenomes</taxon>
        <taxon>organismal metagenomes</taxon>
    </lineage>
</organism>
<name>A0A6M3JCI9_9ZZZZ</name>
<accession>A0A6M3JCI9</accession>
<dbReference type="EMBL" id="MT142372">
    <property type="protein sequence ID" value="QJA79221.1"/>
    <property type="molecule type" value="Genomic_DNA"/>
</dbReference>